<keyword evidence="2" id="KW-1185">Reference proteome</keyword>
<accession>A0A1S6L2Y4</accession>
<organism evidence="1 2">
    <name type="scientific">Erwinia phage vB_EamM_Yoloswag</name>
    <dbReference type="NCBI Taxonomy" id="1958956"/>
    <lineage>
        <taxon>Viruses</taxon>
        <taxon>Duplodnaviria</taxon>
        <taxon>Heunggongvirae</taxon>
        <taxon>Uroviricota</taxon>
        <taxon>Caudoviricetes</taxon>
        <taxon>Yoloswagvirus</taxon>
        <taxon>Yoloswagvirus yoloswag</taxon>
    </lineage>
</organism>
<gene>
    <name evidence="1" type="ORF">YOLOSWAG_62</name>
</gene>
<dbReference type="EMBL" id="KY448244">
    <property type="protein sequence ID" value="AQT28545.1"/>
    <property type="molecule type" value="Genomic_DNA"/>
</dbReference>
<sequence>MKNNNMLAFDASELDHIVPQPTTIAAKTKADFFEEDPESIRYWTAYRADVMEQLLQGNITVPDGMTADQVVDQHVAKIKNMCALFSDDGLPVDRVILPSPGTVLNPAANISSYIKAGLNLTGKH</sequence>
<reference evidence="1 2" key="1">
    <citation type="submission" date="2017-01" db="EMBL/GenBank/DDBJ databases">
        <authorList>
            <person name="Mah S.A."/>
            <person name="Swanson W.J."/>
            <person name="Moy G.W."/>
            <person name="Vacquier V.D."/>
        </authorList>
    </citation>
    <scope>NUCLEOTIDE SEQUENCE [LARGE SCALE GENOMIC DNA]</scope>
</reference>
<dbReference type="Proteomes" id="UP000221250">
    <property type="component" value="Segment"/>
</dbReference>
<proteinExistence type="predicted"/>
<evidence type="ECO:0000313" key="1">
    <source>
        <dbReference type="EMBL" id="AQT28545.1"/>
    </source>
</evidence>
<protein>
    <submittedName>
        <fullName evidence="1">Uncharacterized protein</fullName>
    </submittedName>
</protein>
<name>A0A1S6L2Y4_9CAUD</name>
<evidence type="ECO:0000313" key="2">
    <source>
        <dbReference type="Proteomes" id="UP000221250"/>
    </source>
</evidence>